<name>A0AAX4M2V4_9VIRU</name>
<sequence length="126" mass="13763">MNVNNPNQMTVTPVYNGCDSGEGPQSVRGYFDAVAGENIKFDMTYLADTQGFTGVQCIYIDNAENDGAFEIDVEETGQRIKCPAGKQGYFPLLVPGRAKFVARHLGSGKKSVPLFFLNFTIAQGVW</sequence>
<dbReference type="Proteomes" id="UP001436870">
    <property type="component" value="Segment"/>
</dbReference>
<proteinExistence type="predicted"/>
<feature type="domain" description="Bacteriophage PRD1 P5 spike N-terminal" evidence="1">
    <location>
        <begin position="1"/>
        <end position="126"/>
    </location>
</feature>
<reference evidence="2" key="1">
    <citation type="submission" date="2024-03" db="EMBL/GenBank/DDBJ databases">
        <title>Characterization and abundance of plasmid-dependent Alphatectivirus phages.</title>
        <authorList>
            <person name="Parra B."/>
            <person name="Lutz V.T."/>
            <person name="Brondsted L."/>
            <person name="Carmona J.L."/>
            <person name="Palomo A."/>
            <person name="Nesme J."/>
            <person name="Le V.V.H."/>
            <person name="Smets B.F."/>
            <person name="Dechesne A."/>
        </authorList>
    </citation>
    <scope>NUCLEOTIDE SEQUENCE</scope>
</reference>
<evidence type="ECO:0000313" key="2">
    <source>
        <dbReference type="EMBL" id="WYA79315.1"/>
    </source>
</evidence>
<evidence type="ECO:0000259" key="1">
    <source>
        <dbReference type="Pfam" id="PF08948"/>
    </source>
</evidence>
<dbReference type="Pfam" id="PF08948">
    <property type="entry name" value="PRD1_P5_spike_N"/>
    <property type="match status" value="1"/>
</dbReference>
<evidence type="ECO:0000313" key="3">
    <source>
        <dbReference type="Proteomes" id="UP001436870"/>
    </source>
</evidence>
<organism evidence="2 3">
    <name type="scientific">Salmonella phage PKJ.Vi.20.4</name>
    <dbReference type="NCBI Taxonomy" id="3135608"/>
    <lineage>
        <taxon>Viruses</taxon>
        <taxon>Varidnaviria</taxon>
        <taxon>Bamfordvirae</taxon>
        <taxon>Preplasmiviricota</taxon>
        <taxon>Prepoliviricotina</taxon>
        <taxon>Tectiliviricetes</taxon>
        <taxon>Kalamavirales</taxon>
        <taxon>Tectiviridae</taxon>
        <taxon>Alphatectivirus</taxon>
    </lineage>
</organism>
<dbReference type="InterPro" id="IPR015043">
    <property type="entry name" value="Phage_PRD1_P5_spike_N"/>
</dbReference>
<accession>A0AAX4M2V4</accession>
<protein>
    <submittedName>
        <fullName evidence="2">Tailspike protein</fullName>
    </submittedName>
</protein>
<dbReference type="EMBL" id="PP495483">
    <property type="protein sequence ID" value="WYA79315.1"/>
    <property type="molecule type" value="Genomic_DNA"/>
</dbReference>